<comment type="caution">
    <text evidence="2">The sequence shown here is derived from an EMBL/GenBank/DDBJ whole genome shotgun (WGS) entry which is preliminary data.</text>
</comment>
<dbReference type="STRING" id="1165861.A0A0L0VQ75"/>
<evidence type="ECO:0008006" key="4">
    <source>
        <dbReference type="Google" id="ProtNLM"/>
    </source>
</evidence>
<evidence type="ECO:0000313" key="2">
    <source>
        <dbReference type="EMBL" id="KNF01362.1"/>
    </source>
</evidence>
<dbReference type="AlphaFoldDB" id="A0A0L0VQ75"/>
<evidence type="ECO:0000313" key="3">
    <source>
        <dbReference type="Proteomes" id="UP000054564"/>
    </source>
</evidence>
<evidence type="ECO:0000256" key="1">
    <source>
        <dbReference type="SAM" id="MobiDB-lite"/>
    </source>
</evidence>
<feature type="compositionally biased region" description="Polar residues" evidence="1">
    <location>
        <begin position="26"/>
        <end position="38"/>
    </location>
</feature>
<protein>
    <recommendedName>
        <fullName evidence="4">Reverse transcriptase domain-containing protein</fullName>
    </recommendedName>
</protein>
<keyword evidence="3" id="KW-1185">Reference proteome</keyword>
<feature type="compositionally biased region" description="Low complexity" evidence="1">
    <location>
        <begin position="107"/>
        <end position="116"/>
    </location>
</feature>
<name>A0A0L0VQ75_9BASI</name>
<feature type="compositionally biased region" description="Basic and acidic residues" evidence="1">
    <location>
        <begin position="222"/>
        <end position="236"/>
    </location>
</feature>
<dbReference type="InterPro" id="IPR052055">
    <property type="entry name" value="Hepadnavirus_pol/RT"/>
</dbReference>
<feature type="region of interest" description="Disordered" evidence="1">
    <location>
        <begin position="89"/>
        <end position="172"/>
    </location>
</feature>
<reference evidence="3" key="1">
    <citation type="submission" date="2014-03" db="EMBL/GenBank/DDBJ databases">
        <title>The Genome Sequence of Puccinia striiformis f. sp. tritici PST-78.</title>
        <authorList>
            <consortium name="The Broad Institute Genome Sequencing Platform"/>
            <person name="Cuomo C."/>
            <person name="Hulbert S."/>
            <person name="Chen X."/>
            <person name="Walker B."/>
            <person name="Young S.K."/>
            <person name="Zeng Q."/>
            <person name="Gargeya S."/>
            <person name="Fitzgerald M."/>
            <person name="Haas B."/>
            <person name="Abouelleil A."/>
            <person name="Alvarado L."/>
            <person name="Arachchi H.M."/>
            <person name="Berlin A.M."/>
            <person name="Chapman S.B."/>
            <person name="Goldberg J."/>
            <person name="Griggs A."/>
            <person name="Gujja S."/>
            <person name="Hansen M."/>
            <person name="Howarth C."/>
            <person name="Imamovic A."/>
            <person name="Larimer J."/>
            <person name="McCowan C."/>
            <person name="Montmayeur A."/>
            <person name="Murphy C."/>
            <person name="Neiman D."/>
            <person name="Pearson M."/>
            <person name="Priest M."/>
            <person name="Roberts A."/>
            <person name="Saif S."/>
            <person name="Shea T."/>
            <person name="Sisk P."/>
            <person name="Sykes S."/>
            <person name="Wortman J."/>
            <person name="Nusbaum C."/>
            <person name="Birren B."/>
        </authorList>
    </citation>
    <scope>NUCLEOTIDE SEQUENCE [LARGE SCALE GENOMIC DNA]</scope>
    <source>
        <strain evidence="3">race PST-78</strain>
    </source>
</reference>
<feature type="region of interest" description="Disordered" evidence="1">
    <location>
        <begin position="203"/>
        <end position="236"/>
    </location>
</feature>
<sequence>MERPRKLRGLRAQLPGGTENRGTDFQPAQFQPSRTNPQEELFSNPAPAVHTEGEINFAQKKMSNDRLTRDALVAEEALLEQKRRTTIGYLESRRARGGDPNGNTIGNSQENPNSPEENQRNTTNSSSGRNQLGEILGALGDTQATGERQEESVRDNRINTQQPTTTDDRTLDQSFLLKAARSAMEKGNQKEAEGLLRSLAALFPEQEENRRDGRDTTQPPHVPEEATTNKEGEARGSIKKIGGVSYMIGEVPDYTFAGLPSFYDKNVKAMKGSIPLTIFDPVWQRIAAASRAEKKTIDRIDTEERRYTGVAAPDEWSQSHAQWSRNYQSFIANLKEVYNFDVFSGWFLIHRDRCDLIMRREGFCAGFRYNLAVRANAFQCNFVKNETTLFPDISKYREDIAEETLAEARRNGEIGYLDNPYINGGEKEHFDPHTGAKKYSYSRERSDDRGRNGNRPQQKPTLSRYKTDYPASKTRRDEYEQGYPCRREDRLRGEGDRPRGGDVNYDERARDRSKFQKTQHGYRNEQTRGRKRFESKVSMSQVRTSDGLKITERWPMEVKCEMNIEVWEKALARAGLKEKYADVIDSFRTGFDQGIPHHTIGDLRWYTPPNHKLAEHFPFFRSSPLGAVENSDGSVRPINDLSFPYNYPDTPLVNSFVKKEDFETTWDDFKTVAAFFRQNTTRYELGLFDWEKAYRQIPTKMDQWPYLFVKDFDGNLLLDTRITFGGVTGCGSFGRPADAWKEVMMKEFDLVHVFRWVDDNLFVKLPRSGTKMVDIVERSKEMGVKTNEKKYSEFQDQQKFIGFLWDGNRRTVELPPAKQEERIRQIEHLLTPKKLFTYRDALEHLPVVDGLAQPVRQKTNTRREPHPTDIGWVGDASTSYGIGVIIGKRWARFKLTRDPSLCEPGNTIAWLETLAVRLGILMLMKIGASPGKTFIVYTDNTTTQSTIECRKSRDAAVNKEWKIIQKNSD</sequence>
<feature type="compositionally biased region" description="Basic and acidic residues" evidence="1">
    <location>
        <begin position="425"/>
        <end position="434"/>
    </location>
</feature>
<dbReference type="Proteomes" id="UP000054564">
    <property type="component" value="Unassembled WGS sequence"/>
</dbReference>
<proteinExistence type="predicted"/>
<gene>
    <name evidence="2" type="ORF">PSTG_05462</name>
</gene>
<feature type="compositionally biased region" description="Basic and acidic residues" evidence="1">
    <location>
        <begin position="147"/>
        <end position="157"/>
    </location>
</feature>
<dbReference type="PANTHER" id="PTHR33050:SF7">
    <property type="entry name" value="RIBONUCLEASE H"/>
    <property type="match status" value="1"/>
</dbReference>
<dbReference type="EMBL" id="AJIL01000030">
    <property type="protein sequence ID" value="KNF01362.1"/>
    <property type="molecule type" value="Genomic_DNA"/>
</dbReference>
<feature type="compositionally biased region" description="Basic and acidic residues" evidence="1">
    <location>
        <begin position="441"/>
        <end position="451"/>
    </location>
</feature>
<organism evidence="2 3">
    <name type="scientific">Puccinia striiformis f. sp. tritici PST-78</name>
    <dbReference type="NCBI Taxonomy" id="1165861"/>
    <lineage>
        <taxon>Eukaryota</taxon>
        <taxon>Fungi</taxon>
        <taxon>Dikarya</taxon>
        <taxon>Basidiomycota</taxon>
        <taxon>Pucciniomycotina</taxon>
        <taxon>Pucciniomycetes</taxon>
        <taxon>Pucciniales</taxon>
        <taxon>Pucciniaceae</taxon>
        <taxon>Puccinia</taxon>
    </lineage>
</organism>
<feature type="region of interest" description="Disordered" evidence="1">
    <location>
        <begin position="423"/>
        <end position="529"/>
    </location>
</feature>
<feature type="region of interest" description="Disordered" evidence="1">
    <location>
        <begin position="1"/>
        <end position="50"/>
    </location>
</feature>
<dbReference type="OrthoDB" id="10302672at2759"/>
<dbReference type="PANTHER" id="PTHR33050">
    <property type="entry name" value="REVERSE TRANSCRIPTASE DOMAIN-CONTAINING PROTEIN"/>
    <property type="match status" value="1"/>
</dbReference>
<feature type="compositionally biased region" description="Basic and acidic residues" evidence="1">
    <location>
        <begin position="474"/>
        <end position="514"/>
    </location>
</feature>
<accession>A0A0L0VQ75</accession>
<feature type="compositionally biased region" description="Polar residues" evidence="1">
    <location>
        <begin position="120"/>
        <end position="130"/>
    </location>
</feature>